<sequence>MERGQLVFNQTLFDEEMRKSGLLNSLSNPIFPLKTQFCFIHLTIQEFLAARHVTETLAPPEIKKFISDNVESGKWHLVLQFIAGLLGKKIKNFDWEYKDCVFAFAKSLKVTDGKIIVKYHEVFIMKCLREADDEEITKEVCETTVINNIVELLAFAEFYNLSPKMGSEGYYRAATDEMDQVFSALMELNCTFDHEHTKLTTLTLEDILMTKAGLPIMCNYFENGHSSQLEQFTLNLNRIGSHETSKVCEVQWTLSKCARFGQCLDNEGVMVLCDTLTKGLCKLNKLHVRKCWLTDVCVQTLIKALQDEHCQLTDLLLGCNAIGDEGACMLFQDALRNEHCKLTGLNLCDCLLTDKCIPSLCKALQDEHCQLTILSLARNAISDKSACMLFEDALTKKHCKLTELNLVRCPLTDECIPRLVC</sequence>
<dbReference type="EMBL" id="CACRXK020020212">
    <property type="protein sequence ID" value="CAB4034548.1"/>
    <property type="molecule type" value="Genomic_DNA"/>
</dbReference>
<dbReference type="InterPro" id="IPR051261">
    <property type="entry name" value="NLR"/>
</dbReference>
<dbReference type="SMART" id="SM00368">
    <property type="entry name" value="LRR_RI"/>
    <property type="match status" value="4"/>
</dbReference>
<keyword evidence="1" id="KW-0433">Leucine-rich repeat</keyword>
<gene>
    <name evidence="3" type="ORF">PACLA_8A005498</name>
</gene>
<reference evidence="3" key="1">
    <citation type="submission" date="2020-04" db="EMBL/GenBank/DDBJ databases">
        <authorList>
            <person name="Alioto T."/>
            <person name="Alioto T."/>
            <person name="Gomez Garrido J."/>
        </authorList>
    </citation>
    <scope>NUCLEOTIDE SEQUENCE</scope>
    <source>
        <strain evidence="3">A484AB</strain>
    </source>
</reference>
<dbReference type="PANTHER" id="PTHR24106">
    <property type="entry name" value="NACHT, LRR AND CARD DOMAINS-CONTAINING"/>
    <property type="match status" value="1"/>
</dbReference>
<evidence type="ECO:0000313" key="4">
    <source>
        <dbReference type="Proteomes" id="UP001152795"/>
    </source>
</evidence>
<dbReference type="OrthoDB" id="120976at2759"/>
<evidence type="ECO:0000313" key="3">
    <source>
        <dbReference type="EMBL" id="CAB4034548.1"/>
    </source>
</evidence>
<evidence type="ECO:0000256" key="2">
    <source>
        <dbReference type="ARBA" id="ARBA00022737"/>
    </source>
</evidence>
<evidence type="ECO:0000256" key="1">
    <source>
        <dbReference type="ARBA" id="ARBA00022614"/>
    </source>
</evidence>
<keyword evidence="2" id="KW-0677">Repeat</keyword>
<protein>
    <submittedName>
        <fullName evidence="3">Uncharacterized protein</fullName>
    </submittedName>
</protein>
<accession>A0A6S7JTZ3</accession>
<proteinExistence type="predicted"/>
<dbReference type="AlphaFoldDB" id="A0A6S7JTZ3"/>
<keyword evidence="4" id="KW-1185">Reference proteome</keyword>
<comment type="caution">
    <text evidence="3">The sequence shown here is derived from an EMBL/GenBank/DDBJ whole genome shotgun (WGS) entry which is preliminary data.</text>
</comment>
<name>A0A6S7JTZ3_PARCT</name>
<dbReference type="InterPro" id="IPR032675">
    <property type="entry name" value="LRR_dom_sf"/>
</dbReference>
<dbReference type="SUPFAM" id="SSF52047">
    <property type="entry name" value="RNI-like"/>
    <property type="match status" value="1"/>
</dbReference>
<dbReference type="Gene3D" id="3.80.10.10">
    <property type="entry name" value="Ribonuclease Inhibitor"/>
    <property type="match status" value="1"/>
</dbReference>
<organism evidence="3 4">
    <name type="scientific">Paramuricea clavata</name>
    <name type="common">Red gorgonian</name>
    <name type="synonym">Violescent sea-whip</name>
    <dbReference type="NCBI Taxonomy" id="317549"/>
    <lineage>
        <taxon>Eukaryota</taxon>
        <taxon>Metazoa</taxon>
        <taxon>Cnidaria</taxon>
        <taxon>Anthozoa</taxon>
        <taxon>Octocorallia</taxon>
        <taxon>Malacalcyonacea</taxon>
        <taxon>Plexauridae</taxon>
        <taxon>Paramuricea</taxon>
    </lineage>
</organism>
<feature type="non-terminal residue" evidence="3">
    <location>
        <position position="421"/>
    </location>
</feature>
<dbReference type="Proteomes" id="UP001152795">
    <property type="component" value="Unassembled WGS sequence"/>
</dbReference>